<proteinExistence type="inferred from homology"/>
<name>A0A314ZG07_PRUYE</name>
<evidence type="ECO:0000256" key="1">
    <source>
        <dbReference type="ARBA" id="ARBA00004123"/>
    </source>
</evidence>
<keyword evidence="9" id="KW-0396">Initiation factor</keyword>
<dbReference type="CDD" id="cd08050">
    <property type="entry name" value="TAF6C"/>
    <property type="match status" value="1"/>
</dbReference>
<keyword evidence="4" id="KW-0010">Activator</keyword>
<accession>A0A314ZG07</accession>
<dbReference type="PANTHER" id="PTHR10221">
    <property type="entry name" value="TRANSCRIPTION INITIATION FACTOR TFIID SUBUNIT 6"/>
    <property type="match status" value="1"/>
</dbReference>
<dbReference type="InterPro" id="IPR009072">
    <property type="entry name" value="Histone-fold"/>
</dbReference>
<comment type="caution">
    <text evidence="9">The sequence shown here is derived from an EMBL/GenBank/DDBJ whole genome shotgun (WGS) entry which is preliminary data.</text>
</comment>
<dbReference type="FunFam" id="1.25.40.770:FF:000004">
    <property type="entry name" value="transcription initiation factor TFIID subunit 6"/>
    <property type="match status" value="1"/>
</dbReference>
<dbReference type="GO" id="GO:0003743">
    <property type="term" value="F:translation initiation factor activity"/>
    <property type="evidence" value="ECO:0007669"/>
    <property type="project" value="UniProtKB-KW"/>
</dbReference>
<dbReference type="SUPFAM" id="SSF47113">
    <property type="entry name" value="Histone-fold"/>
    <property type="match status" value="1"/>
</dbReference>
<dbReference type="STRING" id="2094558.A0A314ZG07"/>
<feature type="compositionally biased region" description="Basic and acidic residues" evidence="7">
    <location>
        <begin position="488"/>
        <end position="498"/>
    </location>
</feature>
<dbReference type="GO" id="GO:0005669">
    <property type="term" value="C:transcription factor TFIID complex"/>
    <property type="evidence" value="ECO:0007669"/>
    <property type="project" value="InterPro"/>
</dbReference>
<evidence type="ECO:0000256" key="6">
    <source>
        <dbReference type="ARBA" id="ARBA00023242"/>
    </source>
</evidence>
<feature type="compositionally biased region" description="Polar residues" evidence="7">
    <location>
        <begin position="538"/>
        <end position="547"/>
    </location>
</feature>
<gene>
    <name evidence="9" type="ORF">Pyn_35654</name>
</gene>
<feature type="region of interest" description="Disordered" evidence="7">
    <location>
        <begin position="483"/>
        <end position="560"/>
    </location>
</feature>
<evidence type="ECO:0000313" key="9">
    <source>
        <dbReference type="EMBL" id="PQQ16138.1"/>
    </source>
</evidence>
<dbReference type="PANTHER" id="PTHR10221:SF13">
    <property type="entry name" value="TRANSCRIPTION INITIATION FACTOR TFIID SUBUNIT 6"/>
    <property type="match status" value="1"/>
</dbReference>
<keyword evidence="3" id="KW-0805">Transcription regulation</keyword>
<evidence type="ECO:0000313" key="10">
    <source>
        <dbReference type="Proteomes" id="UP000250321"/>
    </source>
</evidence>
<sequence>MFFPCLKFSFPSERTKRASIVLTPRFHYCVLGFCLFAQKVSGRILVSIFHFQEKLLGRRSGGASRMSIVPKENVEVIAQSIGINNLSPDVALALAPDIEYRLREVMQEAIKCMRHSRRTRLTADDVDGALNLRNVEPIYGYVSGGPLRFKRAIGHRDLFYIDDKDVEFKDVIEAPLPKAPLDTGIVCHWLAIEGVQPAIPENAPVEVLAAPSDNKKYEQKDDGIPVDIKLPVKHILSRELQLYFDKITELVVSRSNLVIFKEALVSLATDSGLHPLVPYFTCFIADEVSRGLNDYPLLFALMRVVRSLLQNPHMHIEPYLHQLMPSVVTCLVAKRLGNRFADNHWELRDFTANLVASICKRFGHVYNTLQSRLTKTLVNAFLDPKRTLTQHYGAIQGLAALGPSVVRLLVLPNLESYLRLLEPELLLDKQKNEMKRHEAWRVYGALLNAAGQCIYDRLKMFPLLPSPAPQSFWRTSQRVITMPNKRKGSVEHMEEQPPLKKIATDGPTGLVPTNSSPSHMEVETATPAPSGDTVAAPLSSSGQMPNESVSNSSSRRDRAAGRSLKKSALLTQVWKDDLNSGHLLVSLFELFGEDILSFIPAPEMCLFL</sequence>
<keyword evidence="5" id="KW-0804">Transcription</keyword>
<dbReference type="InterPro" id="IPR011442">
    <property type="entry name" value="TAF6_C"/>
</dbReference>
<dbReference type="GO" id="GO:0003713">
    <property type="term" value="F:transcription coactivator activity"/>
    <property type="evidence" value="ECO:0007669"/>
    <property type="project" value="TreeGrafter"/>
</dbReference>
<dbReference type="InterPro" id="IPR037796">
    <property type="entry name" value="TAF6"/>
</dbReference>
<comment type="similarity">
    <text evidence="2">Belongs to the TAF6 family.</text>
</comment>
<dbReference type="Gene3D" id="1.25.40.770">
    <property type="entry name" value="TAF6, C-terminal HEAT repeat domain"/>
    <property type="match status" value="1"/>
</dbReference>
<keyword evidence="6" id="KW-0539">Nucleus</keyword>
<dbReference type="SUPFAM" id="SSF48371">
    <property type="entry name" value="ARM repeat"/>
    <property type="match status" value="1"/>
</dbReference>
<dbReference type="Pfam" id="PF07571">
    <property type="entry name" value="TAF6_C"/>
    <property type="match status" value="1"/>
</dbReference>
<evidence type="ECO:0000256" key="5">
    <source>
        <dbReference type="ARBA" id="ARBA00023163"/>
    </source>
</evidence>
<dbReference type="OrthoDB" id="361039at2759"/>
<dbReference type="Pfam" id="PF02969">
    <property type="entry name" value="TAF"/>
    <property type="match status" value="1"/>
</dbReference>
<evidence type="ECO:0000256" key="7">
    <source>
        <dbReference type="SAM" id="MobiDB-lite"/>
    </source>
</evidence>
<dbReference type="SMART" id="SM00803">
    <property type="entry name" value="TAF"/>
    <property type="match status" value="1"/>
</dbReference>
<evidence type="ECO:0000256" key="2">
    <source>
        <dbReference type="ARBA" id="ARBA00007688"/>
    </source>
</evidence>
<dbReference type="Gene3D" id="1.10.20.10">
    <property type="entry name" value="Histone, subunit A"/>
    <property type="match status" value="1"/>
</dbReference>
<keyword evidence="9" id="KW-0648">Protein biosynthesis</keyword>
<dbReference type="GO" id="GO:0000124">
    <property type="term" value="C:SAGA complex"/>
    <property type="evidence" value="ECO:0007669"/>
    <property type="project" value="InterPro"/>
</dbReference>
<dbReference type="Proteomes" id="UP000250321">
    <property type="component" value="Unassembled WGS sequence"/>
</dbReference>
<dbReference type="AlphaFoldDB" id="A0A314ZG07"/>
<dbReference type="GO" id="GO:0046695">
    <property type="term" value="C:SLIK (SAGA-like) complex"/>
    <property type="evidence" value="ECO:0007669"/>
    <property type="project" value="InterPro"/>
</dbReference>
<dbReference type="GO" id="GO:0016251">
    <property type="term" value="F:RNA polymerase II general transcription initiation factor activity"/>
    <property type="evidence" value="ECO:0007669"/>
    <property type="project" value="InterPro"/>
</dbReference>
<dbReference type="InterPro" id="IPR046344">
    <property type="entry name" value="TAF6_C_sf"/>
</dbReference>
<comment type="subcellular location">
    <subcellularLocation>
        <location evidence="1">Nucleus</location>
    </subcellularLocation>
</comment>
<reference evidence="9 10" key="1">
    <citation type="submission" date="2018-02" db="EMBL/GenBank/DDBJ databases">
        <title>Draft genome of wild Prunus yedoensis var. nudiflora.</title>
        <authorList>
            <person name="Baek S."/>
            <person name="Kim J.-H."/>
            <person name="Choi K."/>
            <person name="Kim G.-B."/>
            <person name="Cho A."/>
            <person name="Jang H."/>
            <person name="Shin C.-H."/>
            <person name="Yu H.-J."/>
            <person name="Mun J.-H."/>
        </authorList>
    </citation>
    <scope>NUCLEOTIDE SEQUENCE [LARGE SCALE GENOMIC DNA]</scope>
    <source>
        <strain evidence="10">cv. Jeju island</strain>
        <tissue evidence="9">Leaf</tissue>
    </source>
</reference>
<keyword evidence="10" id="KW-1185">Reference proteome</keyword>
<dbReference type="EMBL" id="PJQY01000203">
    <property type="protein sequence ID" value="PQQ16138.1"/>
    <property type="molecule type" value="Genomic_DNA"/>
</dbReference>
<organism evidence="9 10">
    <name type="scientific">Prunus yedoensis var. nudiflora</name>
    <dbReference type="NCBI Taxonomy" id="2094558"/>
    <lineage>
        <taxon>Eukaryota</taxon>
        <taxon>Viridiplantae</taxon>
        <taxon>Streptophyta</taxon>
        <taxon>Embryophyta</taxon>
        <taxon>Tracheophyta</taxon>
        <taxon>Spermatophyta</taxon>
        <taxon>Magnoliopsida</taxon>
        <taxon>eudicotyledons</taxon>
        <taxon>Gunneridae</taxon>
        <taxon>Pentapetalae</taxon>
        <taxon>rosids</taxon>
        <taxon>fabids</taxon>
        <taxon>Rosales</taxon>
        <taxon>Rosaceae</taxon>
        <taxon>Amygdaloideae</taxon>
        <taxon>Amygdaleae</taxon>
        <taxon>Prunus</taxon>
    </lineage>
</organism>
<dbReference type="CDD" id="cd22931">
    <property type="entry name" value="HFD_TAF6"/>
    <property type="match status" value="1"/>
</dbReference>
<dbReference type="GO" id="GO:0046982">
    <property type="term" value="F:protein heterodimerization activity"/>
    <property type="evidence" value="ECO:0007669"/>
    <property type="project" value="InterPro"/>
</dbReference>
<evidence type="ECO:0000256" key="3">
    <source>
        <dbReference type="ARBA" id="ARBA00023015"/>
    </source>
</evidence>
<dbReference type="GO" id="GO:0051123">
    <property type="term" value="P:RNA polymerase II preinitiation complex assembly"/>
    <property type="evidence" value="ECO:0007669"/>
    <property type="project" value="TreeGrafter"/>
</dbReference>
<evidence type="ECO:0000259" key="8">
    <source>
        <dbReference type="SMART" id="SM00803"/>
    </source>
</evidence>
<dbReference type="InterPro" id="IPR016024">
    <property type="entry name" value="ARM-type_fold"/>
</dbReference>
<protein>
    <submittedName>
        <fullName evidence="9">Transcription initiation factor TFIID subunit 6</fullName>
    </submittedName>
</protein>
<feature type="domain" description="TATA box binding protein associated factor (TAF) histone-like fold" evidence="8">
    <location>
        <begin position="67"/>
        <end position="133"/>
    </location>
</feature>
<dbReference type="FunFam" id="1.10.20.10:FF:000046">
    <property type="entry name" value="transcription initiation factor TFIID subunit 6"/>
    <property type="match status" value="1"/>
</dbReference>
<dbReference type="InterPro" id="IPR004823">
    <property type="entry name" value="TAF_TATA-bd_Histone-like_dom"/>
</dbReference>
<evidence type="ECO:0000256" key="4">
    <source>
        <dbReference type="ARBA" id="ARBA00023159"/>
    </source>
</evidence>